<dbReference type="AlphaFoldDB" id="A0A059ZTE0"/>
<dbReference type="KEGG" id="acz:Acaty_c2250"/>
<dbReference type="Proteomes" id="UP000005522">
    <property type="component" value="Chromosome"/>
</dbReference>
<accession>A0A059ZTE0</accession>
<organism evidence="1 2">
    <name type="scientific">Acidithiobacillus caldus (strain ATCC 51756 / DSM 8584 / KU)</name>
    <dbReference type="NCBI Taxonomy" id="637389"/>
    <lineage>
        <taxon>Bacteria</taxon>
        <taxon>Pseudomonadati</taxon>
        <taxon>Pseudomonadota</taxon>
        <taxon>Acidithiobacillia</taxon>
        <taxon>Acidithiobacillales</taxon>
        <taxon>Acidithiobacillaceae</taxon>
        <taxon>Acidithiobacillus</taxon>
    </lineage>
</organism>
<protein>
    <submittedName>
        <fullName evidence="1">Uncharacterized protein</fullName>
    </submittedName>
</protein>
<dbReference type="HOGENOM" id="CLU_3194859_0_0_6"/>
<name>A0A059ZTE0_ACICK</name>
<proteinExistence type="predicted"/>
<sequence length="47" mass="5363">MPMILREILDAWAIHSSLQRPSHTQILEMVDIAKLTEPLILLLALVK</sequence>
<reference evidence="1 2" key="1">
    <citation type="journal article" date="2009" name="J. Bacteriol.">
        <title>Draft genome sequence of the extremely acidophilic bacterium Acidithiobacillus caldus ATCC 51756 reveals metabolic versatility in the genus Acidithiobacillus.</title>
        <authorList>
            <person name="Valdes J."/>
            <person name="Quatrini R."/>
            <person name="Hallberg K."/>
            <person name="Dopson M."/>
            <person name="Valenzuela P.D."/>
            <person name="Holmes D.S."/>
        </authorList>
    </citation>
    <scope>NUCLEOTIDE SEQUENCE [LARGE SCALE GENOMIC DNA]</scope>
    <source>
        <strain evidence="2">ATCC 51756 / DSM 8584 / KU</strain>
    </source>
</reference>
<evidence type="ECO:0000313" key="2">
    <source>
        <dbReference type="Proteomes" id="UP000005522"/>
    </source>
</evidence>
<gene>
    <name evidence="1" type="ORF">Acaty_c2250</name>
</gene>
<dbReference type="EMBL" id="CP005986">
    <property type="protein sequence ID" value="AIA56104.1"/>
    <property type="molecule type" value="Genomic_DNA"/>
</dbReference>
<evidence type="ECO:0000313" key="1">
    <source>
        <dbReference type="EMBL" id="AIA56104.1"/>
    </source>
</evidence>